<dbReference type="STRING" id="332977.SAMN05421740_11079"/>
<protein>
    <recommendedName>
        <fullName evidence="1">DUF6265 domain-containing protein</fullName>
    </recommendedName>
</protein>
<dbReference type="InterPro" id="IPR046232">
    <property type="entry name" value="DUF6265"/>
</dbReference>
<proteinExistence type="predicted"/>
<gene>
    <name evidence="2" type="ORF">SAMN05421740_11079</name>
</gene>
<dbReference type="Proteomes" id="UP000198916">
    <property type="component" value="Unassembled WGS sequence"/>
</dbReference>
<reference evidence="3" key="1">
    <citation type="submission" date="2016-10" db="EMBL/GenBank/DDBJ databases">
        <authorList>
            <person name="Varghese N."/>
            <person name="Submissions S."/>
        </authorList>
    </citation>
    <scope>NUCLEOTIDE SEQUENCE [LARGE SCALE GENOMIC DNA]</scope>
    <source>
        <strain evidence="3">Jip14</strain>
    </source>
</reference>
<name>A0A1H7T748_9SPHI</name>
<evidence type="ECO:0000259" key="1">
    <source>
        <dbReference type="Pfam" id="PF19780"/>
    </source>
</evidence>
<dbReference type="Pfam" id="PF19780">
    <property type="entry name" value="DUF6265"/>
    <property type="match status" value="1"/>
</dbReference>
<organism evidence="2 3">
    <name type="scientific">Parapedobacter koreensis</name>
    <dbReference type="NCBI Taxonomy" id="332977"/>
    <lineage>
        <taxon>Bacteria</taxon>
        <taxon>Pseudomonadati</taxon>
        <taxon>Bacteroidota</taxon>
        <taxon>Sphingobacteriia</taxon>
        <taxon>Sphingobacteriales</taxon>
        <taxon>Sphingobacteriaceae</taxon>
        <taxon>Parapedobacter</taxon>
    </lineage>
</organism>
<accession>A0A1H7T748</accession>
<dbReference type="AlphaFoldDB" id="A0A1H7T748"/>
<feature type="domain" description="DUF6265" evidence="1">
    <location>
        <begin position="25"/>
        <end position="134"/>
    </location>
</feature>
<dbReference type="RefSeq" id="WP_143053951.1">
    <property type="nucleotide sequence ID" value="NZ_FNZR01000010.1"/>
</dbReference>
<dbReference type="OrthoDB" id="5382295at2"/>
<dbReference type="EMBL" id="FNZR01000010">
    <property type="protein sequence ID" value="SEL79617.1"/>
    <property type="molecule type" value="Genomic_DNA"/>
</dbReference>
<keyword evidence="3" id="KW-1185">Reference proteome</keyword>
<sequence length="152" mass="17374">MLAVVGLIICCGWTERQIDEIKKAEWLFGTWENKMPKGSLYETWSQLNDGEFLGKSYFLNDGDTILFETVRLLEKEQKLYYIVSVANQNDGLPVSFASTAVTDNVLIFENPQHDFPQVITYTKINADSLVAEISGMANGQERKQLFPMKRIR</sequence>
<evidence type="ECO:0000313" key="2">
    <source>
        <dbReference type="EMBL" id="SEL79617.1"/>
    </source>
</evidence>
<evidence type="ECO:0000313" key="3">
    <source>
        <dbReference type="Proteomes" id="UP000198916"/>
    </source>
</evidence>